<comment type="caution">
    <text evidence="1">The sequence shown here is derived from an EMBL/GenBank/DDBJ whole genome shotgun (WGS) entry which is preliminary data.</text>
</comment>
<evidence type="ECO:0000313" key="2">
    <source>
        <dbReference type="Proteomes" id="UP000812031"/>
    </source>
</evidence>
<dbReference type="RefSeq" id="WP_219317500.1">
    <property type="nucleotide sequence ID" value="NZ_JAHWYN010000008.1"/>
</dbReference>
<proteinExistence type="predicted"/>
<keyword evidence="2" id="KW-1185">Reference proteome</keyword>
<sequence length="227" mass="26138">MIINDTLYKFNDEKLPANFVSIATKIEDNIPTHAAILIRYQDRNFLHHFPGATKPEVIADFNEDGWYVYKIIDALSSSEDEVGSILQYCNRICKNSNITYSYIADGSSYTDKGDFISKIGLPEFGTCVGFCTNTLTNTIIDIEDSYLNLEDWDDSDLLEWVDNWSIKQAQKKYPDLDWTLYNAFKKRITPLEYLCSAFIDEYPISKIKIDEIKTTVQESINNLFPIT</sequence>
<dbReference type="Proteomes" id="UP000812031">
    <property type="component" value="Unassembled WGS sequence"/>
</dbReference>
<name>A0ABS6XWH5_9FLAO</name>
<organism evidence="1 2">
    <name type="scientific">Flavobacterium taihuense</name>
    <dbReference type="NCBI Taxonomy" id="2857508"/>
    <lineage>
        <taxon>Bacteria</taxon>
        <taxon>Pseudomonadati</taxon>
        <taxon>Bacteroidota</taxon>
        <taxon>Flavobacteriia</taxon>
        <taxon>Flavobacteriales</taxon>
        <taxon>Flavobacteriaceae</taxon>
        <taxon>Flavobacterium</taxon>
    </lineage>
</organism>
<protein>
    <submittedName>
        <fullName evidence="1">Uncharacterized protein</fullName>
    </submittedName>
</protein>
<evidence type="ECO:0000313" key="1">
    <source>
        <dbReference type="EMBL" id="MBW4361019.1"/>
    </source>
</evidence>
<reference evidence="1 2" key="1">
    <citation type="submission" date="2021-07" db="EMBL/GenBank/DDBJ databases">
        <title>Flavobacterium sp. nov. isolated from sediment on the Taihu Lake.</title>
        <authorList>
            <person name="Qu J.-H."/>
        </authorList>
    </citation>
    <scope>NUCLEOTIDE SEQUENCE [LARGE SCALE GENOMIC DNA]</scope>
    <source>
        <strain evidence="1 2">NAS39</strain>
    </source>
</reference>
<accession>A0ABS6XWH5</accession>
<dbReference type="EMBL" id="JAHWYN010000008">
    <property type="protein sequence ID" value="MBW4361019.1"/>
    <property type="molecule type" value="Genomic_DNA"/>
</dbReference>
<gene>
    <name evidence="1" type="ORF">KZH69_11040</name>
</gene>